<dbReference type="AlphaFoldDB" id="A0A914XU31"/>
<proteinExistence type="predicted"/>
<reference evidence="2" key="1">
    <citation type="submission" date="2022-11" db="UniProtKB">
        <authorList>
            <consortium name="WormBaseParasite"/>
        </authorList>
    </citation>
    <scope>IDENTIFICATION</scope>
</reference>
<evidence type="ECO:0000313" key="2">
    <source>
        <dbReference type="WBParaSite" id="PSU_v2.g10042.t1"/>
    </source>
</evidence>
<accession>A0A914XU31</accession>
<sequence length="130" mass="14158">MDDKSSMVDHMIQGVLNFRMELFEAVFQDPKFFHLGGGRRVVVVIVVPTVEDDAIAAAAADDDEDEVAKGERVENPPFNVDDVIADIPDPTSPDDIPPIFFVVVIIFDVHGIDTSEENNTLGGSTFIGLV</sequence>
<dbReference type="Proteomes" id="UP000887577">
    <property type="component" value="Unplaced"/>
</dbReference>
<organism evidence="1 2">
    <name type="scientific">Panagrolaimus superbus</name>
    <dbReference type="NCBI Taxonomy" id="310955"/>
    <lineage>
        <taxon>Eukaryota</taxon>
        <taxon>Metazoa</taxon>
        <taxon>Ecdysozoa</taxon>
        <taxon>Nematoda</taxon>
        <taxon>Chromadorea</taxon>
        <taxon>Rhabditida</taxon>
        <taxon>Tylenchina</taxon>
        <taxon>Panagrolaimomorpha</taxon>
        <taxon>Panagrolaimoidea</taxon>
        <taxon>Panagrolaimidae</taxon>
        <taxon>Panagrolaimus</taxon>
    </lineage>
</organism>
<evidence type="ECO:0000313" key="1">
    <source>
        <dbReference type="Proteomes" id="UP000887577"/>
    </source>
</evidence>
<dbReference type="WBParaSite" id="PSU_v2.g10042.t1">
    <property type="protein sequence ID" value="PSU_v2.g10042.t1"/>
    <property type="gene ID" value="PSU_v2.g10042"/>
</dbReference>
<keyword evidence="1" id="KW-1185">Reference proteome</keyword>
<protein>
    <submittedName>
        <fullName evidence="2">Uncharacterized protein</fullName>
    </submittedName>
</protein>
<name>A0A914XU31_9BILA</name>